<dbReference type="InterPro" id="IPR024931">
    <property type="entry name" value="Importin_alpha"/>
</dbReference>
<evidence type="ECO:0000313" key="7">
    <source>
        <dbReference type="EMBL" id="CEP16750.1"/>
    </source>
</evidence>
<proteinExistence type="inferred from homology"/>
<dbReference type="Gene3D" id="1.25.10.10">
    <property type="entry name" value="Leucine-rich Repeat Variant"/>
    <property type="match status" value="1"/>
</dbReference>
<reference evidence="7 8" key="1">
    <citation type="submission" date="2014-09" db="EMBL/GenBank/DDBJ databases">
        <authorList>
            <person name="Ellenberger Sabrina"/>
        </authorList>
    </citation>
    <scope>NUCLEOTIDE SEQUENCE [LARGE SCALE GENOMIC DNA]</scope>
    <source>
        <strain evidence="7 8">CBS 412.66</strain>
    </source>
</reference>
<evidence type="ECO:0000256" key="6">
    <source>
        <dbReference type="PROSITE-ProRule" id="PRU00259"/>
    </source>
</evidence>
<dbReference type="Pfam" id="PF16186">
    <property type="entry name" value="Arm_3"/>
    <property type="match status" value="1"/>
</dbReference>
<name>A0A0B7NMH7_9FUNG</name>
<dbReference type="SUPFAM" id="SSF48371">
    <property type="entry name" value="ARM repeat"/>
    <property type="match status" value="1"/>
</dbReference>
<keyword evidence="4 5" id="KW-0653">Protein transport</keyword>
<evidence type="ECO:0000256" key="5">
    <source>
        <dbReference type="PIRNR" id="PIRNR005673"/>
    </source>
</evidence>
<dbReference type="GO" id="GO:0005737">
    <property type="term" value="C:cytoplasm"/>
    <property type="evidence" value="ECO:0007669"/>
    <property type="project" value="InterPro"/>
</dbReference>
<dbReference type="PANTHER" id="PTHR23316">
    <property type="entry name" value="IMPORTIN ALPHA"/>
    <property type="match status" value="1"/>
</dbReference>
<dbReference type="GO" id="GO:0061608">
    <property type="term" value="F:nuclear import signal receptor activity"/>
    <property type="evidence" value="ECO:0007669"/>
    <property type="project" value="InterPro"/>
</dbReference>
<feature type="repeat" description="ARM" evidence="6">
    <location>
        <begin position="61"/>
        <end position="102"/>
    </location>
</feature>
<dbReference type="PIRSF" id="PIRSF005673">
    <property type="entry name" value="Importin_alpha"/>
    <property type="match status" value="1"/>
</dbReference>
<keyword evidence="8" id="KW-1185">Reference proteome</keyword>
<dbReference type="InterPro" id="IPR000225">
    <property type="entry name" value="Armadillo"/>
</dbReference>
<dbReference type="GO" id="GO:0005634">
    <property type="term" value="C:nucleus"/>
    <property type="evidence" value="ECO:0007669"/>
    <property type="project" value="UniProtKB-ARBA"/>
</dbReference>
<feature type="repeat" description="ARM" evidence="6">
    <location>
        <begin position="144"/>
        <end position="172"/>
    </location>
</feature>
<evidence type="ECO:0000313" key="8">
    <source>
        <dbReference type="Proteomes" id="UP000054107"/>
    </source>
</evidence>
<evidence type="ECO:0000256" key="2">
    <source>
        <dbReference type="ARBA" id="ARBA00022448"/>
    </source>
</evidence>
<sequence>MSDSEDDIEVEDDVNLHANLLALIADVNSDNIEKQYDATTKFRKLLSKEKNPPIKDVINTGVVPKFVEFLRSTHPLLQATAWALTNIASGSSDQTEVVIASGAVPIFIELLGSNVADVKEQAVWALGNIAGDSAVCRDFVLEHGALHPLLTILNEQNKLSMLRNATWTLSNLCRGKNPQPAWPKVVPALPVLAKLIYAVDEEVLIDACWAISYLSDGFNDKIQAVIESGVCRRLVELLMHPSPSVQTPALRSVGNIVTGDDMQTQVIINCGVLPALSALLNSPKETIRKEACWTLSNITAGSTSQIDAVIESQIIPALVHIMSTADYKIRKEACWAIVNATSGGLNKPSQIKYLVGQGIIKPLCEMLMVLDNKIVQVALDGLENILKVGEQDRPNDPEGLNRYTLAIEDCGGLDLICQLQSHDNEEVYKKAFHLIDRYFNTDDTGEMADEGQPPQTFSFQSNVEDGFKF</sequence>
<keyword evidence="3" id="KW-0677">Repeat</keyword>
<dbReference type="InterPro" id="IPR032413">
    <property type="entry name" value="Arm_3"/>
</dbReference>
<dbReference type="STRING" id="35722.A0A0B7NMH7"/>
<feature type="repeat" description="ARM" evidence="6">
    <location>
        <begin position="271"/>
        <end position="299"/>
    </location>
</feature>
<dbReference type="EMBL" id="LN733262">
    <property type="protein sequence ID" value="CEP16750.1"/>
    <property type="molecule type" value="Genomic_DNA"/>
</dbReference>
<dbReference type="OrthoDB" id="29145at2759"/>
<dbReference type="PROSITE" id="PS50176">
    <property type="entry name" value="ARM_REPEAT"/>
    <property type="match status" value="4"/>
</dbReference>
<dbReference type="Pfam" id="PF00514">
    <property type="entry name" value="Arm"/>
    <property type="match status" value="8"/>
</dbReference>
<organism evidence="7 8">
    <name type="scientific">Parasitella parasitica</name>
    <dbReference type="NCBI Taxonomy" id="35722"/>
    <lineage>
        <taxon>Eukaryota</taxon>
        <taxon>Fungi</taxon>
        <taxon>Fungi incertae sedis</taxon>
        <taxon>Mucoromycota</taxon>
        <taxon>Mucoromycotina</taxon>
        <taxon>Mucoromycetes</taxon>
        <taxon>Mucorales</taxon>
        <taxon>Mucorineae</taxon>
        <taxon>Mucoraceae</taxon>
        <taxon>Parasitella</taxon>
    </lineage>
</organism>
<protein>
    <recommendedName>
        <fullName evidence="5">Importin subunit alpha</fullName>
    </recommendedName>
</protein>
<gene>
    <name evidence="7" type="primary">PARPA_11025.1 scaffold 42168</name>
</gene>
<dbReference type="FunFam" id="1.25.10.10:FF:000021">
    <property type="entry name" value="Importin subunit alpha"/>
    <property type="match status" value="1"/>
</dbReference>
<evidence type="ECO:0000256" key="4">
    <source>
        <dbReference type="ARBA" id="ARBA00022927"/>
    </source>
</evidence>
<dbReference type="SMART" id="SM00185">
    <property type="entry name" value="ARM"/>
    <property type="match status" value="8"/>
</dbReference>
<dbReference type="GO" id="GO:0006606">
    <property type="term" value="P:protein import into nucleus"/>
    <property type="evidence" value="ECO:0007669"/>
    <property type="project" value="InterPro"/>
</dbReference>
<dbReference type="Proteomes" id="UP000054107">
    <property type="component" value="Unassembled WGS sequence"/>
</dbReference>
<evidence type="ECO:0000256" key="3">
    <source>
        <dbReference type="ARBA" id="ARBA00022737"/>
    </source>
</evidence>
<evidence type="ECO:0000256" key="1">
    <source>
        <dbReference type="ARBA" id="ARBA00010394"/>
    </source>
</evidence>
<accession>A0A0B7NMH7</accession>
<dbReference type="InterPro" id="IPR016024">
    <property type="entry name" value="ARM-type_fold"/>
</dbReference>
<dbReference type="AlphaFoldDB" id="A0A0B7NMH7"/>
<dbReference type="InterPro" id="IPR011989">
    <property type="entry name" value="ARM-like"/>
</dbReference>
<keyword evidence="2 5" id="KW-0813">Transport</keyword>
<feature type="repeat" description="ARM" evidence="6">
    <location>
        <begin position="102"/>
        <end position="130"/>
    </location>
</feature>
<comment type="similarity">
    <text evidence="1 5">Belongs to the importin alpha family.</text>
</comment>